<dbReference type="PANTHER" id="PTHR42681">
    <property type="entry name" value="MALONYL-COA-ACYL CARRIER PROTEIN TRANSACYLASE, MITOCHONDRIAL"/>
    <property type="match status" value="1"/>
</dbReference>
<dbReference type="EMBL" id="QMIG01000015">
    <property type="protein sequence ID" value="RAW12476.1"/>
    <property type="molecule type" value="Genomic_DNA"/>
</dbReference>
<dbReference type="InterPro" id="IPR016035">
    <property type="entry name" value="Acyl_Trfase/lysoPLipase"/>
</dbReference>
<evidence type="ECO:0000256" key="2">
    <source>
        <dbReference type="ARBA" id="ARBA00022679"/>
    </source>
</evidence>
<dbReference type="Proteomes" id="UP000250462">
    <property type="component" value="Unassembled WGS sequence"/>
</dbReference>
<evidence type="ECO:0000256" key="3">
    <source>
        <dbReference type="ARBA" id="ARBA00023315"/>
    </source>
</evidence>
<proteinExistence type="predicted"/>
<gene>
    <name evidence="7" type="ORF">DPM12_13825</name>
</gene>
<dbReference type="InterPro" id="IPR001227">
    <property type="entry name" value="Ac_transferase_dom_sf"/>
</dbReference>
<feature type="compositionally biased region" description="Basic and acidic residues" evidence="5">
    <location>
        <begin position="1"/>
        <end position="12"/>
    </location>
</feature>
<keyword evidence="3" id="KW-0012">Acyltransferase</keyword>
<evidence type="ECO:0000256" key="1">
    <source>
        <dbReference type="ARBA" id="ARBA00013258"/>
    </source>
</evidence>
<dbReference type="InterPro" id="IPR016036">
    <property type="entry name" value="Malonyl_transacylase_ACP-bd"/>
</dbReference>
<dbReference type="InterPro" id="IPR014043">
    <property type="entry name" value="Acyl_transferase_dom"/>
</dbReference>
<dbReference type="SMART" id="SM00827">
    <property type="entry name" value="PKS_AT"/>
    <property type="match status" value="1"/>
</dbReference>
<protein>
    <recommendedName>
        <fullName evidence="1">[acyl-carrier-protein] S-malonyltransferase</fullName>
        <ecNumber evidence="1">2.3.1.39</ecNumber>
    </recommendedName>
</protein>
<comment type="caution">
    <text evidence="7">The sequence shown here is derived from an EMBL/GenBank/DDBJ whole genome shotgun (WGS) entry which is preliminary data.</text>
</comment>
<keyword evidence="8" id="KW-1185">Reference proteome</keyword>
<dbReference type="RefSeq" id="WP_112258932.1">
    <property type="nucleotide sequence ID" value="NZ_QMIG01000015.1"/>
</dbReference>
<dbReference type="GO" id="GO:0005829">
    <property type="term" value="C:cytosol"/>
    <property type="evidence" value="ECO:0007669"/>
    <property type="project" value="TreeGrafter"/>
</dbReference>
<keyword evidence="2" id="KW-0808">Transferase</keyword>
<dbReference type="Pfam" id="PF00698">
    <property type="entry name" value="Acyl_transf_1"/>
    <property type="match status" value="1"/>
</dbReference>
<sequence length="473" mass="49712">MDTLAERRRLVDVQDTEITHSTTAGRPDRAEPRPASATDDHQLLLLDAESVPKLRDETARLIDQDWGSSYGGLDNLAATLQGRLKDRAVRAGVVAASADQARERLAQLAVALNRDGQLGEAIHDVGNGVFAGRAGGKPTIGFLFPGQGADVNAATSALTRRFETARDLYRTVTIPTAEDSTGLGANGQRIVASSIAGLRVLSMLGIEASMAAGHSLGELTALHWAGAMRESTLLALVNAHGQIMAKACDGRGSMATISTRPEDVEPLLRGEPVAVAGYNTPTQTVVAGPADAVARVLQTAAATGLRTAELPVREAFHTPAMAPAMDGLRAHLEGMRFRTLERTVQSTVTGDALPPDANLHDLLVRQLCEPVRFSQAVGHMADEADLIVEVGPDQLLSRLAVHICPGVPVVPLATDSTSSSGLLCAAAAAYVLGAPVRHEHLVWPRSGSTPRENANPRAETDGANPHSPGTRRA</sequence>
<evidence type="ECO:0000256" key="4">
    <source>
        <dbReference type="ARBA" id="ARBA00048462"/>
    </source>
</evidence>
<dbReference type="EC" id="2.3.1.39" evidence="1"/>
<dbReference type="PANTHER" id="PTHR42681:SF1">
    <property type="entry name" value="MALONYL-COA-ACYL CARRIER PROTEIN TRANSACYLASE, MITOCHONDRIAL"/>
    <property type="match status" value="1"/>
</dbReference>
<evidence type="ECO:0000256" key="5">
    <source>
        <dbReference type="SAM" id="MobiDB-lite"/>
    </source>
</evidence>
<dbReference type="InterPro" id="IPR050858">
    <property type="entry name" value="Mal-CoA-ACP_Trans/PKS_FabD"/>
</dbReference>
<feature type="region of interest" description="Disordered" evidence="5">
    <location>
        <begin position="1"/>
        <end position="40"/>
    </location>
</feature>
<accession>A0A329QJS9</accession>
<dbReference type="GO" id="GO:0004314">
    <property type="term" value="F:[acyl-carrier-protein] S-malonyltransferase activity"/>
    <property type="evidence" value="ECO:0007669"/>
    <property type="project" value="UniProtKB-EC"/>
</dbReference>
<reference evidence="7 8" key="1">
    <citation type="submission" date="2018-06" db="EMBL/GenBank/DDBJ databases">
        <title>Phytoactinopolyspora halophila sp. nov., a novel halophilic actinomycete isolated from a saline soil in China.</title>
        <authorList>
            <person name="Tang S.-K."/>
        </authorList>
    </citation>
    <scope>NUCLEOTIDE SEQUENCE [LARGE SCALE GENOMIC DNA]</scope>
    <source>
        <strain evidence="7 8">YIM 96934</strain>
    </source>
</reference>
<dbReference type="SUPFAM" id="SSF52151">
    <property type="entry name" value="FabD/lysophospholipase-like"/>
    <property type="match status" value="1"/>
</dbReference>
<organism evidence="7 8">
    <name type="scientific">Phytoactinopolyspora halophila</name>
    <dbReference type="NCBI Taxonomy" id="1981511"/>
    <lineage>
        <taxon>Bacteria</taxon>
        <taxon>Bacillati</taxon>
        <taxon>Actinomycetota</taxon>
        <taxon>Actinomycetes</taxon>
        <taxon>Jiangellales</taxon>
        <taxon>Jiangellaceae</taxon>
        <taxon>Phytoactinopolyspora</taxon>
    </lineage>
</organism>
<evidence type="ECO:0000313" key="7">
    <source>
        <dbReference type="EMBL" id="RAW12476.1"/>
    </source>
</evidence>
<dbReference type="SUPFAM" id="SSF55048">
    <property type="entry name" value="Probable ACP-binding domain of malonyl-CoA ACP transacylase"/>
    <property type="match status" value="1"/>
</dbReference>
<dbReference type="OrthoDB" id="9778690at2"/>
<feature type="compositionally biased region" description="Basic and acidic residues" evidence="5">
    <location>
        <begin position="26"/>
        <end position="40"/>
    </location>
</feature>
<dbReference type="Gene3D" id="3.40.366.10">
    <property type="entry name" value="Malonyl-Coenzyme A Acyl Carrier Protein, domain 2"/>
    <property type="match status" value="1"/>
</dbReference>
<feature type="region of interest" description="Disordered" evidence="5">
    <location>
        <begin position="443"/>
        <end position="473"/>
    </location>
</feature>
<feature type="domain" description="Malonyl-CoA:ACP transacylase (MAT)" evidence="6">
    <location>
        <begin position="143"/>
        <end position="439"/>
    </location>
</feature>
<dbReference type="GO" id="GO:0006633">
    <property type="term" value="P:fatty acid biosynthetic process"/>
    <property type="evidence" value="ECO:0007669"/>
    <property type="project" value="TreeGrafter"/>
</dbReference>
<name>A0A329QJS9_9ACTN</name>
<evidence type="ECO:0000259" key="6">
    <source>
        <dbReference type="SMART" id="SM00827"/>
    </source>
</evidence>
<comment type="catalytic activity">
    <reaction evidence="4">
        <text>holo-[ACP] + malonyl-CoA = malonyl-[ACP] + CoA</text>
        <dbReference type="Rhea" id="RHEA:41792"/>
        <dbReference type="Rhea" id="RHEA-COMP:9623"/>
        <dbReference type="Rhea" id="RHEA-COMP:9685"/>
        <dbReference type="ChEBI" id="CHEBI:57287"/>
        <dbReference type="ChEBI" id="CHEBI:57384"/>
        <dbReference type="ChEBI" id="CHEBI:64479"/>
        <dbReference type="ChEBI" id="CHEBI:78449"/>
        <dbReference type="EC" id="2.3.1.39"/>
    </reaction>
</comment>
<dbReference type="AlphaFoldDB" id="A0A329QJS9"/>
<evidence type="ECO:0000313" key="8">
    <source>
        <dbReference type="Proteomes" id="UP000250462"/>
    </source>
</evidence>